<dbReference type="EMBL" id="MF782455">
    <property type="protein sequence ID" value="ATZ80620.1"/>
    <property type="molecule type" value="Genomic_DNA"/>
</dbReference>
<protein>
    <submittedName>
        <fullName evidence="1">Uncharacterized protein</fullName>
    </submittedName>
</protein>
<keyword evidence="2" id="KW-1185">Reference proteome</keyword>
<evidence type="ECO:0000313" key="1">
    <source>
        <dbReference type="EMBL" id="ATZ80620.1"/>
    </source>
</evidence>
<proteinExistence type="predicted"/>
<accession>A0A2H4UUM5</accession>
<reference evidence="1" key="1">
    <citation type="journal article" date="2017" name="Elife">
        <title>The kinetoplastid-infecting Bodo saltans virus (BsV), a window into the most abundant giant viruses in the sea.</title>
        <authorList>
            <person name="Deeg C.M."/>
            <person name="Chow C.-E.T."/>
            <person name="Suttle C.A."/>
        </authorList>
    </citation>
    <scope>NUCLEOTIDE SEQUENCE</scope>
    <source>
        <strain evidence="1">NG1</strain>
    </source>
</reference>
<name>A0A2H4UUM5_9VIRU</name>
<evidence type="ECO:0000313" key="2">
    <source>
        <dbReference type="Proteomes" id="UP000240325"/>
    </source>
</evidence>
<dbReference type="Proteomes" id="UP000240325">
    <property type="component" value="Segment"/>
</dbReference>
<gene>
    <name evidence="1" type="ORF">BMW23_0573</name>
</gene>
<sequence length="128" mass="15082">MQKVKFVKNDNDIVYNPKQYVSTFYQFCKFKNSGTNLYETRKIFFNEKGEILKVYERSYDLQTVKKFIKETRDNKYKIYATTGIKMVAYPNTSDMTQSKSELLNGNIVTYSLDNNHNNFSSNISYSPL</sequence>
<organism evidence="1">
    <name type="scientific">Bodo saltans virus</name>
    <dbReference type="NCBI Taxonomy" id="2024608"/>
    <lineage>
        <taxon>Viruses</taxon>
        <taxon>Varidnaviria</taxon>
        <taxon>Bamfordvirae</taxon>
        <taxon>Nucleocytoviricota</taxon>
        <taxon>Megaviricetes</taxon>
        <taxon>Imitervirales</taxon>
        <taxon>Mimiviridae</taxon>
        <taxon>Klosneuvirinae</taxon>
        <taxon>Theiavirus</taxon>
        <taxon>Theiavirus salishense</taxon>
    </lineage>
</organism>